<keyword evidence="2" id="KW-1185">Reference proteome</keyword>
<dbReference type="EMBL" id="JAYGHY010000052">
    <property type="protein sequence ID" value="MEA5443502.1"/>
    <property type="molecule type" value="Genomic_DNA"/>
</dbReference>
<evidence type="ECO:0000313" key="1">
    <source>
        <dbReference type="EMBL" id="MEA5443502.1"/>
    </source>
</evidence>
<protein>
    <recommendedName>
        <fullName evidence="3">PEP-CTERM sorting domain-containing protein</fullName>
    </recommendedName>
</protein>
<proteinExistence type="predicted"/>
<evidence type="ECO:0000313" key="2">
    <source>
        <dbReference type="Proteomes" id="UP001302329"/>
    </source>
</evidence>
<comment type="caution">
    <text evidence="1">The sequence shown here is derived from an EMBL/GenBank/DDBJ whole genome shotgun (WGS) entry which is preliminary data.</text>
</comment>
<sequence length="250" mass="25523">MTVLAAFPALAADPFFTLTFESTAASSTNGGINGIKGLATYTFSETTVGQMTLSLKNLSGSPATKAYLVSSGFNEPTNKPAGSDVEIVSFLEPDSQWDVALSPANGGLSPFGSFDACASTDDGECDASGKSSLGLAIGSPSKDVAIFTLKSSNAQLTTATAYRDAFVKMFKAPTKSGGAGEFDGNYFMRFKGLEGTGKYDSDKIWATGVSTGGGGGQAPGDAVPGPLPVLGAAAAFGYSRKLRQRLKAAK</sequence>
<gene>
    <name evidence="1" type="ORF">VB739_13140</name>
</gene>
<evidence type="ECO:0008006" key="3">
    <source>
        <dbReference type="Google" id="ProtNLM"/>
    </source>
</evidence>
<organism evidence="1 2">
    <name type="scientific">Cyanobium gracile UHCC 0281</name>
    <dbReference type="NCBI Taxonomy" id="3110309"/>
    <lineage>
        <taxon>Bacteria</taxon>
        <taxon>Bacillati</taxon>
        <taxon>Cyanobacteriota</taxon>
        <taxon>Cyanophyceae</taxon>
        <taxon>Synechococcales</taxon>
        <taxon>Prochlorococcaceae</taxon>
        <taxon>Cyanobium</taxon>
    </lineage>
</organism>
<dbReference type="RefSeq" id="WP_323357484.1">
    <property type="nucleotide sequence ID" value="NZ_JAYGHY010000052.1"/>
</dbReference>
<dbReference type="Proteomes" id="UP001302329">
    <property type="component" value="Unassembled WGS sequence"/>
</dbReference>
<name>A0ABU5SZQ1_9CYAN</name>
<accession>A0ABU5SZQ1</accession>
<reference evidence="1 2" key="1">
    <citation type="submission" date="2023-12" db="EMBL/GenBank/DDBJ databases">
        <title>Baltic Sea Cyanobacteria.</title>
        <authorList>
            <person name="Delbaje E."/>
            <person name="Fewer D.P."/>
            <person name="Shishido T.K."/>
        </authorList>
    </citation>
    <scope>NUCLEOTIDE SEQUENCE [LARGE SCALE GENOMIC DNA]</scope>
    <source>
        <strain evidence="1 2">UHCC 0281</strain>
    </source>
</reference>